<dbReference type="Proteomes" id="UP000584931">
    <property type="component" value="Unassembled WGS sequence"/>
</dbReference>
<feature type="region of interest" description="Disordered" evidence="1">
    <location>
        <begin position="107"/>
        <end position="144"/>
    </location>
</feature>
<evidence type="ECO:0000313" key="2">
    <source>
        <dbReference type="EMBL" id="NYH55232.1"/>
    </source>
</evidence>
<feature type="compositionally biased region" description="Low complexity" evidence="1">
    <location>
        <begin position="30"/>
        <end position="39"/>
    </location>
</feature>
<proteinExistence type="predicted"/>
<dbReference type="AlphaFoldDB" id="A0A7Z0BN59"/>
<feature type="compositionally biased region" description="Low complexity" evidence="1">
    <location>
        <begin position="124"/>
        <end position="144"/>
    </location>
</feature>
<reference evidence="2 3" key="1">
    <citation type="submission" date="2020-07" db="EMBL/GenBank/DDBJ databases">
        <title>Sequencing the genomes of 1000 actinobacteria strains.</title>
        <authorList>
            <person name="Klenk H.-P."/>
        </authorList>
    </citation>
    <scope>NUCLEOTIDE SEQUENCE [LARGE SCALE GENOMIC DNA]</scope>
    <source>
        <strain evidence="2 3">DSM 45278</strain>
    </source>
</reference>
<organism evidence="2 3">
    <name type="scientific">Nocardiopsis sinuspersici</name>
    <dbReference type="NCBI Taxonomy" id="501010"/>
    <lineage>
        <taxon>Bacteria</taxon>
        <taxon>Bacillati</taxon>
        <taxon>Actinomycetota</taxon>
        <taxon>Actinomycetes</taxon>
        <taxon>Streptosporangiales</taxon>
        <taxon>Nocardiopsidaceae</taxon>
        <taxon>Nocardiopsis</taxon>
    </lineage>
</organism>
<evidence type="ECO:0000313" key="3">
    <source>
        <dbReference type="Proteomes" id="UP000584931"/>
    </source>
</evidence>
<name>A0A7Z0BN59_9ACTN</name>
<gene>
    <name evidence="2" type="ORF">HNR06_004821</name>
</gene>
<comment type="caution">
    <text evidence="2">The sequence shown here is derived from an EMBL/GenBank/DDBJ whole genome shotgun (WGS) entry which is preliminary data.</text>
</comment>
<sequence>MNRARYWGQVAGTGQADEGPVRGGGQVAPGEGDQGQAQDEAQDRPQPARRRAVGGRGRGCDDQARTPGAALAQAPDHHVGQAENQQHLDEPHRPRVEADQVEEPVREFGALGGGRPGRGGVGVDGQQRAYQQHEQQQGHAQAHQALTDQAPWPPAVGRAGYEVAREQEEHPHEVGLVDDDEQVEQSAGGVLGGLGVEPDRDVAVGDRHVVQDDQHGQHDPQVVDVVEAPSRRWRGDVRVQGRAGSLCHGVLVMRGTVVGVGAGRRGWPARAVLPVRGRAP</sequence>
<protein>
    <submittedName>
        <fullName evidence="2">Uncharacterized protein</fullName>
    </submittedName>
</protein>
<evidence type="ECO:0000256" key="1">
    <source>
        <dbReference type="SAM" id="MobiDB-lite"/>
    </source>
</evidence>
<accession>A0A7Z0BN59</accession>
<dbReference type="EMBL" id="JACCHL010000001">
    <property type="protein sequence ID" value="NYH55232.1"/>
    <property type="molecule type" value="Genomic_DNA"/>
</dbReference>
<feature type="compositionally biased region" description="Gly residues" evidence="1">
    <location>
        <begin position="110"/>
        <end position="123"/>
    </location>
</feature>
<feature type="compositionally biased region" description="Basic and acidic residues" evidence="1">
    <location>
        <begin position="75"/>
        <end position="92"/>
    </location>
</feature>
<feature type="region of interest" description="Disordered" evidence="1">
    <location>
        <begin position="1"/>
        <end position="92"/>
    </location>
</feature>